<feature type="domain" description="HpcH/HpaI aldolase/citrate lyase" evidence="6">
    <location>
        <begin position="6"/>
        <end position="218"/>
    </location>
</feature>
<evidence type="ECO:0000256" key="1">
    <source>
        <dbReference type="ARBA" id="ARBA00001946"/>
    </source>
</evidence>
<dbReference type="EMBL" id="MOBO01000011">
    <property type="protein sequence ID" value="RON39007.1"/>
    <property type="molecule type" value="Genomic_DNA"/>
</dbReference>
<comment type="cofactor">
    <cofactor evidence="1">
        <name>Mg(2+)</name>
        <dbReference type="ChEBI" id="CHEBI:18420"/>
    </cofactor>
</comment>
<keyword evidence="7" id="KW-0456">Lyase</keyword>
<dbReference type="PANTHER" id="PTHR32308">
    <property type="entry name" value="LYASE BETA SUBUNIT, PUTATIVE (AFU_ORTHOLOGUE AFUA_4G13030)-RELATED"/>
    <property type="match status" value="1"/>
</dbReference>
<accession>A0A423JMU7</accession>
<feature type="binding site" evidence="5">
    <location>
        <position position="125"/>
    </location>
    <ligand>
        <name>Mg(2+)</name>
        <dbReference type="ChEBI" id="CHEBI:18420"/>
    </ligand>
</feature>
<dbReference type="InterPro" id="IPR015813">
    <property type="entry name" value="Pyrv/PenolPyrv_kinase-like_dom"/>
</dbReference>
<evidence type="ECO:0000256" key="4">
    <source>
        <dbReference type="PIRSR" id="PIRSR015582-1"/>
    </source>
</evidence>
<evidence type="ECO:0000256" key="5">
    <source>
        <dbReference type="PIRSR" id="PIRSR015582-2"/>
    </source>
</evidence>
<dbReference type="Proteomes" id="UP000286351">
    <property type="component" value="Unassembled WGS sequence"/>
</dbReference>
<name>A0A423JMU7_9PSED</name>
<reference evidence="7 8" key="1">
    <citation type="submission" date="2016-10" db="EMBL/GenBank/DDBJ databases">
        <title>Comparative genome analysis of multiple Pseudomonas spp. focuses on biocontrol and plant growth promoting traits.</title>
        <authorList>
            <person name="Tao X.-Y."/>
            <person name="Taylor C.G."/>
        </authorList>
    </citation>
    <scope>NUCLEOTIDE SEQUENCE [LARGE SCALE GENOMIC DNA]</scope>
    <source>
        <strain evidence="7 8">38D4</strain>
    </source>
</reference>
<dbReference type="GO" id="GO:0006107">
    <property type="term" value="P:oxaloacetate metabolic process"/>
    <property type="evidence" value="ECO:0007669"/>
    <property type="project" value="TreeGrafter"/>
</dbReference>
<proteinExistence type="predicted"/>
<comment type="caution">
    <text evidence="7">The sequence shown here is derived from an EMBL/GenBank/DDBJ whole genome shotgun (WGS) entry which is preliminary data.</text>
</comment>
<dbReference type="AlphaFoldDB" id="A0A423JMU7"/>
<dbReference type="PANTHER" id="PTHR32308:SF0">
    <property type="entry name" value="HPCH_HPAI ALDOLASE_CITRATE LYASE DOMAIN-CONTAINING PROTEIN"/>
    <property type="match status" value="1"/>
</dbReference>
<dbReference type="InterPro" id="IPR005000">
    <property type="entry name" value="Aldolase/citrate-lyase_domain"/>
</dbReference>
<dbReference type="InterPro" id="IPR011206">
    <property type="entry name" value="Citrate_lyase_beta/mcl1/mcl2"/>
</dbReference>
<dbReference type="NCBIfam" id="NF038242">
    <property type="entry name" value="RipC_Ccl"/>
    <property type="match status" value="1"/>
</dbReference>
<dbReference type="SUPFAM" id="SSF51621">
    <property type="entry name" value="Phosphoenolpyruvate/pyruvate domain"/>
    <property type="match status" value="1"/>
</dbReference>
<protein>
    <submittedName>
        <fullName evidence="7">CoA ester lyase</fullName>
    </submittedName>
</protein>
<sequence length="273" mass="28582">MSVRLRSALFTPATHPERFAKAEEVGADLLIIDLEDAIAPKDKKSARATAFTTLNAVKETRFPCIIRINGLDTSAGLCDVLELLASPVQPEYLLLPKTESAAHLQIVDRLLSEKGLSTKLIGLIESAVGLKAVSDIAHATPRLTALMFGAADLAADLGCGPFAANLTFARVSLVSACATAAIAAIDSPFFDIRDLSGLERAALQAADMGFAGKAAIHPSQIAAINQAFTPTADEIAAARAILIENCRGVGQVNGVMVDEAVARQARRVLARAG</sequence>
<gene>
    <name evidence="7" type="ORF">BK664_12435</name>
</gene>
<dbReference type="PIRSF" id="PIRSF015582">
    <property type="entry name" value="Cit_lyase_B"/>
    <property type="match status" value="1"/>
</dbReference>
<evidence type="ECO:0000313" key="7">
    <source>
        <dbReference type="EMBL" id="RON39007.1"/>
    </source>
</evidence>
<feature type="binding site" evidence="4">
    <location>
        <position position="125"/>
    </location>
    <ligand>
        <name>substrate</name>
    </ligand>
</feature>
<evidence type="ECO:0000256" key="2">
    <source>
        <dbReference type="ARBA" id="ARBA00022723"/>
    </source>
</evidence>
<feature type="binding site" evidence="4">
    <location>
        <position position="67"/>
    </location>
    <ligand>
        <name>substrate</name>
    </ligand>
</feature>
<dbReference type="RefSeq" id="WP_123365986.1">
    <property type="nucleotide sequence ID" value="NZ_MOBO01000011.1"/>
</dbReference>
<dbReference type="Gene3D" id="3.20.20.60">
    <property type="entry name" value="Phosphoenolpyruvate-binding domains"/>
    <property type="match status" value="1"/>
</dbReference>
<evidence type="ECO:0000256" key="3">
    <source>
        <dbReference type="ARBA" id="ARBA00022842"/>
    </source>
</evidence>
<feature type="binding site" evidence="5">
    <location>
        <position position="152"/>
    </location>
    <ligand>
        <name>Mg(2+)</name>
        <dbReference type="ChEBI" id="CHEBI:18420"/>
    </ligand>
</feature>
<dbReference type="InterPro" id="IPR040442">
    <property type="entry name" value="Pyrv_kinase-like_dom_sf"/>
</dbReference>
<keyword evidence="2 5" id="KW-0479">Metal-binding</keyword>
<organism evidence="7 8">
    <name type="scientific">Pseudomonas brassicacearum</name>
    <dbReference type="NCBI Taxonomy" id="930166"/>
    <lineage>
        <taxon>Bacteria</taxon>
        <taxon>Pseudomonadati</taxon>
        <taxon>Pseudomonadota</taxon>
        <taxon>Gammaproteobacteria</taxon>
        <taxon>Pseudomonadales</taxon>
        <taxon>Pseudomonadaceae</taxon>
        <taxon>Pseudomonas</taxon>
    </lineage>
</organism>
<dbReference type="Pfam" id="PF03328">
    <property type="entry name" value="HpcH_HpaI"/>
    <property type="match status" value="1"/>
</dbReference>
<evidence type="ECO:0000313" key="8">
    <source>
        <dbReference type="Proteomes" id="UP000286351"/>
    </source>
</evidence>
<evidence type="ECO:0000259" key="6">
    <source>
        <dbReference type="Pfam" id="PF03328"/>
    </source>
</evidence>
<keyword evidence="3 5" id="KW-0460">Magnesium</keyword>
<dbReference type="GO" id="GO:0016829">
    <property type="term" value="F:lyase activity"/>
    <property type="evidence" value="ECO:0007669"/>
    <property type="project" value="UniProtKB-KW"/>
</dbReference>
<dbReference type="GO" id="GO:0000287">
    <property type="term" value="F:magnesium ion binding"/>
    <property type="evidence" value="ECO:0007669"/>
    <property type="project" value="TreeGrafter"/>
</dbReference>